<evidence type="ECO:0000256" key="1">
    <source>
        <dbReference type="ARBA" id="ARBA00008226"/>
    </source>
</evidence>
<dbReference type="InterPro" id="IPR033656">
    <property type="entry name" value="HisRS_anticodon"/>
</dbReference>
<evidence type="ECO:0000256" key="7">
    <source>
        <dbReference type="ARBA" id="ARBA00023146"/>
    </source>
</evidence>
<keyword evidence="6" id="KW-0648">Protein biosynthesis</keyword>
<evidence type="ECO:0000259" key="10">
    <source>
        <dbReference type="PROSITE" id="PS50862"/>
    </source>
</evidence>
<dbReference type="GO" id="GO:0004821">
    <property type="term" value="F:histidine-tRNA ligase activity"/>
    <property type="evidence" value="ECO:0007669"/>
    <property type="project" value="UniProtKB-EC"/>
</dbReference>
<dbReference type="InterPro" id="IPR004154">
    <property type="entry name" value="Anticodon-bd"/>
</dbReference>
<dbReference type="EC" id="6.1.1.21" evidence="2"/>
<accession>A0A484H6C4</accession>
<evidence type="ECO:0000256" key="5">
    <source>
        <dbReference type="ARBA" id="ARBA00022840"/>
    </source>
</evidence>
<dbReference type="CDD" id="cd00773">
    <property type="entry name" value="HisRS-like_core"/>
    <property type="match status" value="1"/>
</dbReference>
<evidence type="ECO:0000256" key="9">
    <source>
        <dbReference type="ARBA" id="ARBA00047639"/>
    </source>
</evidence>
<dbReference type="PANTHER" id="PTHR43707:SF1">
    <property type="entry name" value="HISTIDINE--TRNA LIGASE, MITOCHONDRIAL-RELATED"/>
    <property type="match status" value="1"/>
</dbReference>
<dbReference type="HAMAP" id="MF_00127">
    <property type="entry name" value="His_tRNA_synth"/>
    <property type="match status" value="1"/>
</dbReference>
<dbReference type="GO" id="GO:0006427">
    <property type="term" value="P:histidyl-tRNA aminoacylation"/>
    <property type="evidence" value="ECO:0007669"/>
    <property type="project" value="InterPro"/>
</dbReference>
<dbReference type="GO" id="GO:0005524">
    <property type="term" value="F:ATP binding"/>
    <property type="evidence" value="ECO:0007669"/>
    <property type="project" value="UniProtKB-KW"/>
</dbReference>
<dbReference type="Gene3D" id="3.30.930.10">
    <property type="entry name" value="Bira Bifunctional Protein, Domain 2"/>
    <property type="match status" value="1"/>
</dbReference>
<organism evidence="11">
    <name type="scientific">invertebrate metagenome</name>
    <dbReference type="NCBI Taxonomy" id="1711999"/>
    <lineage>
        <taxon>unclassified sequences</taxon>
        <taxon>metagenomes</taxon>
        <taxon>organismal metagenomes</taxon>
    </lineage>
</organism>
<dbReference type="InterPro" id="IPR004516">
    <property type="entry name" value="HisRS/HisZ"/>
</dbReference>
<dbReference type="SUPFAM" id="SSF52954">
    <property type="entry name" value="Class II aaRS ABD-related"/>
    <property type="match status" value="1"/>
</dbReference>
<dbReference type="PANTHER" id="PTHR43707">
    <property type="entry name" value="HISTIDYL-TRNA SYNTHETASE"/>
    <property type="match status" value="1"/>
</dbReference>
<dbReference type="InterPro" id="IPR015807">
    <property type="entry name" value="His-tRNA-ligase"/>
</dbReference>
<evidence type="ECO:0000256" key="4">
    <source>
        <dbReference type="ARBA" id="ARBA00022741"/>
    </source>
</evidence>
<keyword evidence="3 11" id="KW-0436">Ligase</keyword>
<keyword evidence="4" id="KW-0547">Nucleotide-binding</keyword>
<dbReference type="SUPFAM" id="SSF55681">
    <property type="entry name" value="Class II aaRS and biotin synthetases"/>
    <property type="match status" value="1"/>
</dbReference>
<comment type="similarity">
    <text evidence="1">Belongs to the class-II aminoacyl-tRNA synthetase family.</text>
</comment>
<dbReference type="NCBIfam" id="TIGR00442">
    <property type="entry name" value="hisS"/>
    <property type="match status" value="1"/>
</dbReference>
<dbReference type="InterPro" id="IPR045864">
    <property type="entry name" value="aa-tRNA-synth_II/BPL/LPL"/>
</dbReference>
<dbReference type="PROSITE" id="PS50862">
    <property type="entry name" value="AA_TRNA_LIGASE_II"/>
    <property type="match status" value="1"/>
</dbReference>
<dbReference type="AlphaFoldDB" id="A0A484H6C4"/>
<reference evidence="11" key="1">
    <citation type="submission" date="2018-10" db="EMBL/GenBank/DDBJ databases">
        <authorList>
            <person name="Gruber-Vodicka H."/>
            <person name="Jaeckle O."/>
        </authorList>
    </citation>
    <scope>NUCLEOTIDE SEQUENCE</scope>
</reference>
<keyword evidence="7 11" id="KW-0030">Aminoacyl-tRNA synthetase</keyword>
<dbReference type="PIRSF" id="PIRSF001549">
    <property type="entry name" value="His-tRNA_synth"/>
    <property type="match status" value="1"/>
</dbReference>
<evidence type="ECO:0000256" key="2">
    <source>
        <dbReference type="ARBA" id="ARBA00012815"/>
    </source>
</evidence>
<evidence type="ECO:0000313" key="11">
    <source>
        <dbReference type="EMBL" id="VBB68960.1"/>
    </source>
</evidence>
<dbReference type="InterPro" id="IPR041715">
    <property type="entry name" value="HisRS-like_core"/>
</dbReference>
<dbReference type="Gene3D" id="3.40.50.800">
    <property type="entry name" value="Anticodon-binding domain"/>
    <property type="match status" value="1"/>
</dbReference>
<dbReference type="EMBL" id="LR026963">
    <property type="protein sequence ID" value="VBB68960.1"/>
    <property type="molecule type" value="Genomic_DNA"/>
</dbReference>
<dbReference type="Pfam" id="PF13393">
    <property type="entry name" value="tRNA-synt_His"/>
    <property type="match status" value="1"/>
</dbReference>
<keyword evidence="5" id="KW-0067">ATP-binding</keyword>
<name>A0A484H6C4_9ZZZZ</name>
<sequence>MSVLQPVRGTQDLLPDEARRHRAVEETFCCLAGLYGFGEIATPIIEFTEVFRRTLGETSDIVTKEMYALMSRGESLTLRPEGTSSVARAFLSNGLHHALPLKVFYRGPMFRRERPQKGRLRQFHQVGIELLGVENPLADAEVIAFAAHFLTELGLAGMVTLELNSLGDSASRAVYRAALLDYLEQQADRLSVESRNRLERNPLRILDSKDKSDQAIIADAPPLTDFLNQPSRSFLDQVCTFLHELGLKPVVNPCLVRGLDYYCHTTFEFTTTALGTQGTVLAGGRYDGLIQQMGGSAIAGIGWAAGVERLAMLYAGGPAVPRAVAIITVGAAAEHRALSLAQDLRKAGVRVDLGYAGSLAKRLKRAHKIRARAAVIVGDDELAQGMATVRDLDSGTQVEVPFTRLTAYLQL</sequence>
<dbReference type="CDD" id="cd00859">
    <property type="entry name" value="HisRS_anticodon"/>
    <property type="match status" value="1"/>
</dbReference>
<gene>
    <name evidence="11" type="ORF">RIEGSTA812A_PEG_433</name>
</gene>
<dbReference type="InterPro" id="IPR006195">
    <property type="entry name" value="aa-tRNA-synth_II"/>
</dbReference>
<comment type="catalytic activity">
    <reaction evidence="9">
        <text>tRNA(His) + L-histidine + ATP = L-histidyl-tRNA(His) + AMP + diphosphate + H(+)</text>
        <dbReference type="Rhea" id="RHEA:17313"/>
        <dbReference type="Rhea" id="RHEA-COMP:9665"/>
        <dbReference type="Rhea" id="RHEA-COMP:9689"/>
        <dbReference type="ChEBI" id="CHEBI:15378"/>
        <dbReference type="ChEBI" id="CHEBI:30616"/>
        <dbReference type="ChEBI" id="CHEBI:33019"/>
        <dbReference type="ChEBI" id="CHEBI:57595"/>
        <dbReference type="ChEBI" id="CHEBI:78442"/>
        <dbReference type="ChEBI" id="CHEBI:78527"/>
        <dbReference type="ChEBI" id="CHEBI:456215"/>
        <dbReference type="EC" id="6.1.1.21"/>
    </reaction>
</comment>
<proteinExistence type="inferred from homology"/>
<evidence type="ECO:0000256" key="6">
    <source>
        <dbReference type="ARBA" id="ARBA00022917"/>
    </source>
</evidence>
<dbReference type="Pfam" id="PF03129">
    <property type="entry name" value="HGTP_anticodon"/>
    <property type="match status" value="1"/>
</dbReference>
<dbReference type="InterPro" id="IPR036621">
    <property type="entry name" value="Anticodon-bd_dom_sf"/>
</dbReference>
<evidence type="ECO:0000256" key="3">
    <source>
        <dbReference type="ARBA" id="ARBA00022598"/>
    </source>
</evidence>
<protein>
    <recommendedName>
        <fullName evidence="2">histidine--tRNA ligase</fullName>
        <ecNumber evidence="2">6.1.1.21</ecNumber>
    </recommendedName>
    <alternativeName>
        <fullName evidence="8">Histidyl-tRNA synthetase</fullName>
    </alternativeName>
</protein>
<evidence type="ECO:0000256" key="8">
    <source>
        <dbReference type="ARBA" id="ARBA00030619"/>
    </source>
</evidence>
<dbReference type="GO" id="GO:0005737">
    <property type="term" value="C:cytoplasm"/>
    <property type="evidence" value="ECO:0007669"/>
    <property type="project" value="InterPro"/>
</dbReference>
<feature type="domain" description="Aminoacyl-transfer RNA synthetases class-II family profile" evidence="10">
    <location>
        <begin position="36"/>
        <end position="314"/>
    </location>
</feature>